<name>A0A1Q5UCV9_9EURO</name>
<comment type="caution">
    <text evidence="2">The sequence shown here is derived from an EMBL/GenBank/DDBJ whole genome shotgun (WGS) entry which is preliminary data.</text>
</comment>
<dbReference type="SUPFAM" id="SSF51971">
    <property type="entry name" value="Nucleotide-binding domain"/>
    <property type="match status" value="1"/>
</dbReference>
<dbReference type="InterPro" id="IPR050982">
    <property type="entry name" value="Auxin_biosynth/cation_transpt"/>
</dbReference>
<sequence length="442" mass="48452">MPGKNVQPPFCHLPDVHLPDNINALVIAEEFSRRLPALDHSDFTDDALWYDLFAVSGRIHTFYSAITIAAAWKHLATTRGIKSFQIITEQVQTKQHAGKPSWVDVPFHFKTTREPIICGLAMLSLVPDGEKGSSDTWRIWMMRTLLDQLEEKHGNVDRLNPTIPISPTKASQGSGCNIRPPYELGCVVVGAGQAGLAVAGTLKALGISYVAIDRNRRVGDNWLCRYDSVKTTGIGVQTPFMPSYPGQELFKGTVVHSIDYRNAWDWKTKHGLIVGSANTGTGSLLDAPNSITQANFLPAHDIAEDMLDAGLSSVTMIQRGETGLYNADTPTPIADQMRFAVPRAVRGLLRNKALAGKDTGRYDSLEKAGFKRKQPGTKGPFRGRYVDVGTSAKIAKGLIQGYGLLEAIWAKLDITRGFWLFRLKRLFLGHPSPSTSKALTAS</sequence>
<dbReference type="STRING" id="1316194.A0A1Q5UCV9"/>
<dbReference type="Gene3D" id="3.50.50.60">
    <property type="entry name" value="FAD/NAD(P)-binding domain"/>
    <property type="match status" value="2"/>
</dbReference>
<dbReference type="EMBL" id="MNBE01000358">
    <property type="protein sequence ID" value="OKP10328.1"/>
    <property type="molecule type" value="Genomic_DNA"/>
</dbReference>
<dbReference type="Proteomes" id="UP000186955">
    <property type="component" value="Unassembled WGS sequence"/>
</dbReference>
<evidence type="ECO:0000313" key="2">
    <source>
        <dbReference type="EMBL" id="OKP10328.1"/>
    </source>
</evidence>
<proteinExistence type="predicted"/>
<keyword evidence="1" id="KW-0560">Oxidoreductase</keyword>
<dbReference type="InterPro" id="IPR036188">
    <property type="entry name" value="FAD/NAD-bd_sf"/>
</dbReference>
<reference evidence="2 3" key="1">
    <citation type="submission" date="2016-10" db="EMBL/GenBank/DDBJ databases">
        <title>Genome sequence of the ascomycete fungus Penicillium subrubescens.</title>
        <authorList>
            <person name="De Vries R.P."/>
            <person name="Peng M."/>
            <person name="Dilokpimol A."/>
            <person name="Hilden K."/>
            <person name="Makela M.R."/>
            <person name="Grigoriev I."/>
            <person name="Riley R."/>
            <person name="Granchi Z."/>
        </authorList>
    </citation>
    <scope>NUCLEOTIDE SEQUENCE [LARGE SCALE GENOMIC DNA]</scope>
    <source>
        <strain evidence="2 3">CBS 132785</strain>
    </source>
</reference>
<organism evidence="2 3">
    <name type="scientific">Penicillium subrubescens</name>
    <dbReference type="NCBI Taxonomy" id="1316194"/>
    <lineage>
        <taxon>Eukaryota</taxon>
        <taxon>Fungi</taxon>
        <taxon>Dikarya</taxon>
        <taxon>Ascomycota</taxon>
        <taxon>Pezizomycotina</taxon>
        <taxon>Eurotiomycetes</taxon>
        <taxon>Eurotiomycetidae</taxon>
        <taxon>Eurotiales</taxon>
        <taxon>Aspergillaceae</taxon>
        <taxon>Penicillium</taxon>
    </lineage>
</organism>
<gene>
    <name evidence="2" type="ORF">PENSUB_4245</name>
</gene>
<dbReference type="PANTHER" id="PTHR43539">
    <property type="entry name" value="FLAVIN-BINDING MONOOXYGENASE-LIKE PROTEIN (AFU_ORTHOLOGUE AFUA_4G09220)"/>
    <property type="match status" value="1"/>
</dbReference>
<protein>
    <submittedName>
        <fullName evidence="2">Uncharacterized protein</fullName>
    </submittedName>
</protein>
<accession>A0A1Q5UCV9</accession>
<dbReference type="GO" id="GO:0050660">
    <property type="term" value="F:flavin adenine dinucleotide binding"/>
    <property type="evidence" value="ECO:0007669"/>
    <property type="project" value="TreeGrafter"/>
</dbReference>
<evidence type="ECO:0000256" key="1">
    <source>
        <dbReference type="ARBA" id="ARBA00023002"/>
    </source>
</evidence>
<dbReference type="GO" id="GO:0004497">
    <property type="term" value="F:monooxygenase activity"/>
    <property type="evidence" value="ECO:0007669"/>
    <property type="project" value="TreeGrafter"/>
</dbReference>
<dbReference type="PANTHER" id="PTHR43539:SF68">
    <property type="entry name" value="FLAVIN-BINDING MONOOXYGENASE-LIKE PROTEIN (AFU_ORTHOLOGUE AFUA_4G09220)"/>
    <property type="match status" value="1"/>
</dbReference>
<keyword evidence="3" id="KW-1185">Reference proteome</keyword>
<evidence type="ECO:0000313" key="3">
    <source>
        <dbReference type="Proteomes" id="UP000186955"/>
    </source>
</evidence>
<dbReference type="AlphaFoldDB" id="A0A1Q5UCV9"/>